<accession>A0A2T4J3H3</accession>
<sequence length="67" mass="7276">MLAIALAVEALLLLGGCNTTDPRQGGFFGGVGGIASGEYDRRIAERQDRLARMKQINCQLEKRCPPE</sequence>
<comment type="caution">
    <text evidence="1">The sequence shown here is derived from an EMBL/GenBank/DDBJ whole genome shotgun (WGS) entry which is preliminary data.</text>
</comment>
<dbReference type="AlphaFoldDB" id="A0A2T4J3H3"/>
<dbReference type="EMBL" id="PZJX01000003">
    <property type="protein sequence ID" value="PTE12378.1"/>
    <property type="molecule type" value="Genomic_DNA"/>
</dbReference>
<evidence type="ECO:0000313" key="1">
    <source>
        <dbReference type="EMBL" id="PTE12378.1"/>
    </source>
</evidence>
<organism evidence="1 2">
    <name type="scientific">Mesorhizobium helmanticense</name>
    <dbReference type="NCBI Taxonomy" id="1776423"/>
    <lineage>
        <taxon>Bacteria</taxon>
        <taxon>Pseudomonadati</taxon>
        <taxon>Pseudomonadota</taxon>
        <taxon>Alphaproteobacteria</taxon>
        <taxon>Hyphomicrobiales</taxon>
        <taxon>Phyllobacteriaceae</taxon>
        <taxon>Mesorhizobium</taxon>
    </lineage>
</organism>
<protein>
    <recommendedName>
        <fullName evidence="3">Lipoprotein</fullName>
    </recommendedName>
</protein>
<proteinExistence type="predicted"/>
<reference evidence="1 2" key="1">
    <citation type="submission" date="2018-03" db="EMBL/GenBank/DDBJ databases">
        <title>Genome sequence of the symbiotic type strain Mesorhizobium helmanticense CSLC115NT isolated from Lotus corniculatus nodules.</title>
        <authorList>
            <person name="Sannazzaro A.I."/>
            <person name="Torres Tejerizo G.A."/>
            <person name="Dip D."/>
            <person name="Caballero M."/>
            <person name="Pistorio M."/>
            <person name="Estrella M.J."/>
        </authorList>
    </citation>
    <scope>NUCLEOTIDE SEQUENCE [LARGE SCALE GENOMIC DNA]</scope>
    <source>
        <strain evidence="1 2">CSLC115N</strain>
    </source>
</reference>
<evidence type="ECO:0000313" key="2">
    <source>
        <dbReference type="Proteomes" id="UP000240259"/>
    </source>
</evidence>
<name>A0A2T4J3H3_9HYPH</name>
<dbReference type="Proteomes" id="UP000240259">
    <property type="component" value="Unassembled WGS sequence"/>
</dbReference>
<gene>
    <name evidence="1" type="ORF">C9427_02000</name>
</gene>
<keyword evidence="2" id="KW-1185">Reference proteome</keyword>
<evidence type="ECO:0008006" key="3">
    <source>
        <dbReference type="Google" id="ProtNLM"/>
    </source>
</evidence>